<sequence>MNKTYNHKDIEQSIYNSWERHGYFKPKNDTCQDSYCIMIPPPNVTGSLHMGHAFQQTIMDILIRYQRMQGKNTLWQVGTDHAGIATQMVVERKIIAEERKTRHDYDRDTFVNKIWQWKSQSGNMITNQMRRLGNSVDWSRERFTMDEGLSNAVKEVFVRLYQEDLIYRGKRLVNWDPKLRTAISDLEVESFESKGSIWYFRYSLADGIRTVDGLDYLVIATTRPETMFGDTGIAVNPKDLRYQNLIGQFVILPLIGRRIPIIGDEYADITKGTGCVKITPAHDFNDYEVGKRHSLPMINILTFDGTIRHDGEVFNASGETSNVVSGEIPVFFRGLDRLAARKEIVIELDRLGLLVDTQQHTIVLPYSDRSGVVIEPMLTNQWYVRTAPLAKVAVKAVEKGEIQFVTKQYENMYFSWMRNIQDWCISRQIWWGHRIPAWYDIDGQVYVGRNESEVRKKNCLGNKVKLLQDNDVLDTWFSSGLWTFSSLGWPENTNVLKIFHPTNLIISGFDIIFFWIARMVMLTMHFIKDQHGKPQVPFKTVYITGLILDEKGKKMSKSKGNIIDPLDIIDGISLDDLIKKRTNNMMQPQLADKIRKRTEKEFPNGIKSYGTDALRFTLAALASTSRDINWDIKRLEGYRNFCNKLWNASRFVLINAKEQDCGFHGGERILSLADRWIISEFNQTVKLFRKALDNYRFDLATNILYEFTWNQFCDWYLEMTKPVISSFSNAEKRGTRHTLVIVLEALLRLAHPIIPFITESIWQQIKILTGEKNSTLMLQPFPVYNAALTDFEALNDLEWIKKVIIAVRTIRTNMNIAPNKPLSVLLRKMSPKVTRLVHENLVFMRALAQINNITLLLGDDKGPISITKIIDNAELLIPMANIINKDTELDRLLKEIKHIDSEISHINIKLNNKKFINYAPEWIVEKERNKLKSYQESKIRLLEEHAIIADL</sequence>
<evidence type="ECO:0000313" key="17">
    <source>
        <dbReference type="EMBL" id="CUX96244.1"/>
    </source>
</evidence>
<evidence type="ECO:0000256" key="11">
    <source>
        <dbReference type="ARBA" id="ARBA00055630"/>
    </source>
</evidence>
<evidence type="ECO:0000256" key="6">
    <source>
        <dbReference type="ARBA" id="ARBA00022840"/>
    </source>
</evidence>
<dbReference type="Gene3D" id="3.90.740.10">
    <property type="entry name" value="Valyl/Leucyl/Isoleucyl-tRNA synthetase, editing domain"/>
    <property type="match status" value="2"/>
</dbReference>
<dbReference type="EC" id="6.1.1.9" evidence="13"/>
<evidence type="ECO:0000256" key="9">
    <source>
        <dbReference type="ARBA" id="ARBA00023146"/>
    </source>
</evidence>
<dbReference type="InterPro" id="IPR002303">
    <property type="entry name" value="Valyl-tRNA_ligase"/>
</dbReference>
<comment type="catalytic activity">
    <reaction evidence="10 13">
        <text>tRNA(Val) + L-valine + ATP = L-valyl-tRNA(Val) + AMP + diphosphate</text>
        <dbReference type="Rhea" id="RHEA:10704"/>
        <dbReference type="Rhea" id="RHEA-COMP:9672"/>
        <dbReference type="Rhea" id="RHEA-COMP:9708"/>
        <dbReference type="ChEBI" id="CHEBI:30616"/>
        <dbReference type="ChEBI" id="CHEBI:33019"/>
        <dbReference type="ChEBI" id="CHEBI:57762"/>
        <dbReference type="ChEBI" id="CHEBI:78442"/>
        <dbReference type="ChEBI" id="CHEBI:78537"/>
        <dbReference type="ChEBI" id="CHEBI:456215"/>
        <dbReference type="EC" id="6.1.1.9"/>
    </reaction>
</comment>
<dbReference type="Pfam" id="PF08264">
    <property type="entry name" value="Anticodon_1"/>
    <property type="match status" value="1"/>
</dbReference>
<dbReference type="PANTHER" id="PTHR11946">
    <property type="entry name" value="VALYL-TRNA SYNTHETASES"/>
    <property type="match status" value="1"/>
</dbReference>
<dbReference type="Pfam" id="PF00133">
    <property type="entry name" value="tRNA-synt_1"/>
    <property type="match status" value="1"/>
</dbReference>
<comment type="subunit">
    <text evidence="2 13">Monomer.</text>
</comment>
<dbReference type="CDD" id="cd00817">
    <property type="entry name" value="ValRS_core"/>
    <property type="match status" value="1"/>
</dbReference>
<comment type="domain">
    <text evidence="13">The C-terminal coiled-coil domain is crucial for aminoacylation activity.</text>
</comment>
<comment type="function">
    <text evidence="11 13">Catalyzes the attachment of valine to tRNA(Val). As ValRS can inadvertently accommodate and process structurally similar amino acids such as threonine, to avoid such errors, it has a 'posttransfer' editing activity that hydrolyzes mischarged Thr-tRNA(Val) in a tRNA-dependent manner.</text>
</comment>
<protein>
    <recommendedName>
        <fullName evidence="13">Valine--tRNA ligase</fullName>
        <ecNumber evidence="13">6.1.1.9</ecNumber>
    </recommendedName>
    <alternativeName>
        <fullName evidence="13">Valyl-tRNA synthetase</fullName>
        <shortName evidence="13">ValRS</shortName>
    </alternativeName>
</protein>
<feature type="domain" description="Valyl-tRNA synthetase tRNA-binding arm" evidence="16">
    <location>
        <begin position="886"/>
        <end position="943"/>
    </location>
</feature>
<comment type="domain">
    <text evidence="13">ValRS has two distinct active sites: one for aminoacylation and one for editing. The misactivated threonine is translocated from the active site to the editing site.</text>
</comment>
<feature type="short sequence motif" description="'KMSKS' region" evidence="13">
    <location>
        <begin position="554"/>
        <end position="558"/>
    </location>
</feature>
<evidence type="ECO:0000256" key="13">
    <source>
        <dbReference type="HAMAP-Rule" id="MF_02004"/>
    </source>
</evidence>
<keyword evidence="6 13" id="KW-0067">ATP-binding</keyword>
<feature type="short sequence motif" description="'HIGH' region" evidence="13">
    <location>
        <begin position="42"/>
        <end position="52"/>
    </location>
</feature>
<feature type="domain" description="Methionyl/Valyl/Leucyl/Isoleucyl-tRNA synthetase anticodon-binding" evidence="15">
    <location>
        <begin position="674"/>
        <end position="825"/>
    </location>
</feature>
<dbReference type="AlphaFoldDB" id="A0A143WR69"/>
<accession>A0A143WR69</accession>
<comment type="subcellular location">
    <subcellularLocation>
        <location evidence="1 13">Cytoplasm</location>
    </subcellularLocation>
</comment>
<organism evidence="17 18">
    <name type="scientific">Candidatus Gullanella endobia</name>
    <dbReference type="NCBI Taxonomy" id="1070130"/>
    <lineage>
        <taxon>Bacteria</taxon>
        <taxon>Pseudomonadati</taxon>
        <taxon>Pseudomonadota</taxon>
        <taxon>Gammaproteobacteria</taxon>
        <taxon>Enterobacterales</taxon>
        <taxon>Enterobacteriaceae</taxon>
        <taxon>Candidatus Gullanella</taxon>
    </lineage>
</organism>
<keyword evidence="8 13" id="KW-0175">Coiled coil</keyword>
<keyword evidence="5 13" id="KW-0547">Nucleotide-binding</keyword>
<dbReference type="FunFam" id="1.10.287.380:FF:000001">
    <property type="entry name" value="Valine--tRNA ligase"/>
    <property type="match status" value="1"/>
</dbReference>
<dbReference type="FunFam" id="3.90.740.10:FF:000003">
    <property type="entry name" value="Valine--tRNA ligase"/>
    <property type="match status" value="1"/>
</dbReference>
<keyword evidence="3 13" id="KW-0963">Cytoplasm</keyword>
<dbReference type="FunFam" id="1.10.730.10:FF:000007">
    <property type="entry name" value="Valine--tRNA ligase"/>
    <property type="match status" value="1"/>
</dbReference>
<dbReference type="InterPro" id="IPR033705">
    <property type="entry name" value="Anticodon_Ia_Val"/>
</dbReference>
<dbReference type="GO" id="GO:0005524">
    <property type="term" value="F:ATP binding"/>
    <property type="evidence" value="ECO:0007669"/>
    <property type="project" value="UniProtKB-UniRule"/>
</dbReference>
<evidence type="ECO:0000259" key="15">
    <source>
        <dbReference type="Pfam" id="PF08264"/>
    </source>
</evidence>
<dbReference type="NCBIfam" id="NF004349">
    <property type="entry name" value="PRK05729.1"/>
    <property type="match status" value="1"/>
</dbReference>
<dbReference type="InterPro" id="IPR019499">
    <property type="entry name" value="Val-tRNA_synth_tRNA-bd"/>
</dbReference>
<feature type="binding site" evidence="13">
    <location>
        <position position="557"/>
    </location>
    <ligand>
        <name>ATP</name>
        <dbReference type="ChEBI" id="CHEBI:30616"/>
    </ligand>
</feature>
<dbReference type="PROSITE" id="PS00178">
    <property type="entry name" value="AA_TRNA_LIGASE_I"/>
    <property type="match status" value="1"/>
</dbReference>
<proteinExistence type="inferred from homology"/>
<dbReference type="FunFam" id="3.40.50.620:FF:000032">
    <property type="entry name" value="Valine--tRNA ligase"/>
    <property type="match status" value="1"/>
</dbReference>
<dbReference type="KEGG" id="ged:FVIR_GE00396"/>
<dbReference type="PRINTS" id="PR00986">
    <property type="entry name" value="TRNASYNTHVAL"/>
</dbReference>
<name>A0A143WR69_9ENTR</name>
<evidence type="ECO:0000259" key="14">
    <source>
        <dbReference type="Pfam" id="PF00133"/>
    </source>
</evidence>
<dbReference type="InterPro" id="IPR037118">
    <property type="entry name" value="Val-tRNA_synth_C_sf"/>
</dbReference>
<evidence type="ECO:0000256" key="3">
    <source>
        <dbReference type="ARBA" id="ARBA00022490"/>
    </source>
</evidence>
<dbReference type="STRING" id="1070130.FVIR_GE00396"/>
<dbReference type="Gene3D" id="1.10.730.10">
    <property type="entry name" value="Isoleucyl-tRNA Synthetase, Domain 1"/>
    <property type="match status" value="1"/>
</dbReference>
<dbReference type="InterPro" id="IPR010978">
    <property type="entry name" value="tRNA-bd_arm"/>
</dbReference>
<evidence type="ECO:0000256" key="5">
    <source>
        <dbReference type="ARBA" id="ARBA00022741"/>
    </source>
</evidence>
<evidence type="ECO:0000256" key="8">
    <source>
        <dbReference type="ARBA" id="ARBA00023054"/>
    </source>
</evidence>
<keyword evidence="4 13" id="KW-0436">Ligase</keyword>
<dbReference type="Gene3D" id="1.10.287.380">
    <property type="entry name" value="Valyl-tRNA synthetase, C-terminal domain"/>
    <property type="match status" value="1"/>
</dbReference>
<evidence type="ECO:0000256" key="1">
    <source>
        <dbReference type="ARBA" id="ARBA00004496"/>
    </source>
</evidence>
<dbReference type="NCBIfam" id="TIGR00422">
    <property type="entry name" value="valS"/>
    <property type="match status" value="1"/>
</dbReference>
<dbReference type="InterPro" id="IPR014729">
    <property type="entry name" value="Rossmann-like_a/b/a_fold"/>
</dbReference>
<gene>
    <name evidence="13 17" type="primary">valS</name>
    <name evidence="17" type="ORF">FVIR_GE00396</name>
</gene>
<dbReference type="RefSeq" id="WP_067498279.1">
    <property type="nucleotide sequence ID" value="NZ_LN999832.1"/>
</dbReference>
<dbReference type="PANTHER" id="PTHR11946:SF93">
    <property type="entry name" value="VALINE--TRNA LIGASE, CHLOROPLASTIC_MITOCHONDRIAL 2"/>
    <property type="match status" value="1"/>
</dbReference>
<feature type="domain" description="Aminoacyl-tRNA synthetase class Ia" evidence="14">
    <location>
        <begin position="14"/>
        <end position="631"/>
    </location>
</feature>
<evidence type="ECO:0000256" key="7">
    <source>
        <dbReference type="ARBA" id="ARBA00022917"/>
    </source>
</evidence>
<evidence type="ECO:0000256" key="12">
    <source>
        <dbReference type="ARBA" id="ARBA00060830"/>
    </source>
</evidence>
<dbReference type="SUPFAM" id="SSF47323">
    <property type="entry name" value="Anticodon-binding domain of a subclass of class I aminoacyl-tRNA synthetases"/>
    <property type="match status" value="1"/>
</dbReference>
<evidence type="ECO:0000256" key="2">
    <source>
        <dbReference type="ARBA" id="ARBA00011245"/>
    </source>
</evidence>
<dbReference type="GO" id="GO:0004832">
    <property type="term" value="F:valine-tRNA ligase activity"/>
    <property type="evidence" value="ECO:0007669"/>
    <property type="project" value="UniProtKB-UniRule"/>
</dbReference>
<dbReference type="Gene3D" id="3.40.50.620">
    <property type="entry name" value="HUPs"/>
    <property type="match status" value="2"/>
</dbReference>
<reference evidence="18" key="1">
    <citation type="submission" date="2016-01" db="EMBL/GenBank/DDBJ databases">
        <authorList>
            <person name="Husnik F."/>
        </authorList>
    </citation>
    <scope>NUCLEOTIDE SEQUENCE [LARGE SCALE GENOMIC DNA]</scope>
</reference>
<evidence type="ECO:0000256" key="10">
    <source>
        <dbReference type="ARBA" id="ARBA00047552"/>
    </source>
</evidence>
<dbReference type="OrthoDB" id="9810365at2"/>
<keyword evidence="18" id="KW-1185">Reference proteome</keyword>
<evidence type="ECO:0000259" key="16">
    <source>
        <dbReference type="Pfam" id="PF10458"/>
    </source>
</evidence>
<dbReference type="SUPFAM" id="SSF46589">
    <property type="entry name" value="tRNA-binding arm"/>
    <property type="match status" value="1"/>
</dbReference>
<dbReference type="Pfam" id="PF10458">
    <property type="entry name" value="Val_tRNA-synt_C"/>
    <property type="match status" value="1"/>
</dbReference>
<dbReference type="InterPro" id="IPR009080">
    <property type="entry name" value="tRNAsynth_Ia_anticodon-bd"/>
</dbReference>
<evidence type="ECO:0000313" key="18">
    <source>
        <dbReference type="Proteomes" id="UP000095665"/>
    </source>
</evidence>
<evidence type="ECO:0000256" key="4">
    <source>
        <dbReference type="ARBA" id="ARBA00022598"/>
    </source>
</evidence>
<dbReference type="Proteomes" id="UP000095665">
    <property type="component" value="Chromosome I"/>
</dbReference>
<dbReference type="GO" id="GO:0005829">
    <property type="term" value="C:cytosol"/>
    <property type="evidence" value="ECO:0007669"/>
    <property type="project" value="TreeGrafter"/>
</dbReference>
<dbReference type="InterPro" id="IPR001412">
    <property type="entry name" value="aa-tRNA-synth_I_CS"/>
</dbReference>
<dbReference type="HAMAP" id="MF_02004">
    <property type="entry name" value="Val_tRNA_synth_type1"/>
    <property type="match status" value="1"/>
</dbReference>
<keyword evidence="7 13" id="KW-0648">Protein biosynthesis</keyword>
<dbReference type="InterPro" id="IPR013155">
    <property type="entry name" value="M/V/L/I-tRNA-synth_anticd-bd"/>
</dbReference>
<dbReference type="FunFam" id="3.90.740.10:FF:000004">
    <property type="entry name" value="Valine--tRNA ligase"/>
    <property type="match status" value="1"/>
</dbReference>
<dbReference type="InterPro" id="IPR002300">
    <property type="entry name" value="aa-tRNA-synth_Ia"/>
</dbReference>
<dbReference type="PATRIC" id="fig|1070130.3.peg.629"/>
<dbReference type="SUPFAM" id="SSF52374">
    <property type="entry name" value="Nucleotidylyl transferase"/>
    <property type="match status" value="1"/>
</dbReference>
<dbReference type="EMBL" id="LN999832">
    <property type="protein sequence ID" value="CUX96244.1"/>
    <property type="molecule type" value="Genomic_DNA"/>
</dbReference>
<comment type="similarity">
    <text evidence="12 13">Belongs to the class-I aminoacyl-tRNA synthetase family. ValS type 1 subfamily.</text>
</comment>
<dbReference type="FunFam" id="3.40.50.620:FF:000073">
    <property type="entry name" value="Valine--tRNA ligase"/>
    <property type="match status" value="1"/>
</dbReference>
<dbReference type="GO" id="GO:0006438">
    <property type="term" value="P:valyl-tRNA aminoacylation"/>
    <property type="evidence" value="ECO:0007669"/>
    <property type="project" value="UniProtKB-UniRule"/>
</dbReference>
<keyword evidence="9 13" id="KW-0030">Aminoacyl-tRNA synthetase</keyword>
<dbReference type="InterPro" id="IPR009008">
    <property type="entry name" value="Val/Leu/Ile-tRNA-synth_edit"/>
</dbReference>
<dbReference type="SUPFAM" id="SSF50677">
    <property type="entry name" value="ValRS/IleRS/LeuRS editing domain"/>
    <property type="match status" value="1"/>
</dbReference>
<dbReference type="CDD" id="cd07962">
    <property type="entry name" value="Anticodon_Ia_Val"/>
    <property type="match status" value="1"/>
</dbReference>
<dbReference type="GO" id="GO:0002161">
    <property type="term" value="F:aminoacyl-tRNA deacylase activity"/>
    <property type="evidence" value="ECO:0007669"/>
    <property type="project" value="InterPro"/>
</dbReference>